<dbReference type="AlphaFoldDB" id="A0A1R1WYW4"/>
<organism evidence="2 3">
    <name type="scientific">Smittium culicis</name>
    <dbReference type="NCBI Taxonomy" id="133412"/>
    <lineage>
        <taxon>Eukaryota</taxon>
        <taxon>Fungi</taxon>
        <taxon>Fungi incertae sedis</taxon>
        <taxon>Zoopagomycota</taxon>
        <taxon>Kickxellomycotina</taxon>
        <taxon>Harpellomycetes</taxon>
        <taxon>Harpellales</taxon>
        <taxon>Legeriomycetaceae</taxon>
        <taxon>Smittium</taxon>
    </lineage>
</organism>
<dbReference type="Proteomes" id="UP000187429">
    <property type="component" value="Unassembled WGS sequence"/>
</dbReference>
<proteinExistence type="predicted"/>
<dbReference type="EMBL" id="LSSM01007629">
    <property type="protein sequence ID" value="OMJ07565.1"/>
    <property type="molecule type" value="Genomic_DNA"/>
</dbReference>
<feature type="signal peptide" evidence="1">
    <location>
        <begin position="1"/>
        <end position="20"/>
    </location>
</feature>
<evidence type="ECO:0000256" key="1">
    <source>
        <dbReference type="SAM" id="SignalP"/>
    </source>
</evidence>
<name>A0A1R1WYW4_9FUNG</name>
<keyword evidence="1" id="KW-0732">Signal</keyword>
<dbReference type="OrthoDB" id="5609163at2759"/>
<reference evidence="3" key="1">
    <citation type="submission" date="2017-01" db="EMBL/GenBank/DDBJ databases">
        <authorList>
            <person name="Wang Y."/>
            <person name="White M."/>
            <person name="Kvist S."/>
            <person name="Moncalvo J.-M."/>
        </authorList>
    </citation>
    <scope>NUCLEOTIDE SEQUENCE [LARGE SCALE GENOMIC DNA]</scope>
    <source>
        <strain evidence="3">ID-206-W2</strain>
    </source>
</reference>
<feature type="chain" id="PRO_5012187324" evidence="1">
    <location>
        <begin position="21"/>
        <end position="122"/>
    </location>
</feature>
<evidence type="ECO:0000313" key="3">
    <source>
        <dbReference type="Proteomes" id="UP000187429"/>
    </source>
</evidence>
<comment type="caution">
    <text evidence="2">The sequence shown here is derived from an EMBL/GenBank/DDBJ whole genome shotgun (WGS) entry which is preliminary data.</text>
</comment>
<sequence length="122" mass="13311">MFKSSAILIFLSAYISCAFSQTPGNVDYRLSYSDSFSGSKRATKAFGYCTSFGAWKALGISALEESEMSIYNGYGCKNLVAKKNLCGAFTDKNFKTTFGTSGIFSIMVKAKKGACKYPMKKE</sequence>
<gene>
    <name evidence="2" type="ORF">AYI69_g11419</name>
</gene>
<keyword evidence="3" id="KW-1185">Reference proteome</keyword>
<protein>
    <submittedName>
        <fullName evidence="2">Uncharacterized protein</fullName>
    </submittedName>
</protein>
<accession>A0A1R1WYW4</accession>
<evidence type="ECO:0000313" key="2">
    <source>
        <dbReference type="EMBL" id="OMJ07565.1"/>
    </source>
</evidence>